<evidence type="ECO:0000313" key="6">
    <source>
        <dbReference type="Proteomes" id="UP001608902"/>
    </source>
</evidence>
<accession>A0ABD6EIL0</accession>
<dbReference type="Gene3D" id="1.10.10.60">
    <property type="entry name" value="Homeodomain-like"/>
    <property type="match status" value="1"/>
</dbReference>
<evidence type="ECO:0000313" key="5">
    <source>
        <dbReference type="EMBL" id="MFH4977994.1"/>
    </source>
</evidence>
<dbReference type="PROSITE" id="PS51253">
    <property type="entry name" value="HTH_CENPB"/>
    <property type="match status" value="1"/>
</dbReference>
<keyword evidence="6" id="KW-1185">Reference proteome</keyword>
<keyword evidence="2" id="KW-0238">DNA-binding</keyword>
<organism evidence="5 6">
    <name type="scientific">Gnathostoma spinigerum</name>
    <dbReference type="NCBI Taxonomy" id="75299"/>
    <lineage>
        <taxon>Eukaryota</taxon>
        <taxon>Metazoa</taxon>
        <taxon>Ecdysozoa</taxon>
        <taxon>Nematoda</taxon>
        <taxon>Chromadorea</taxon>
        <taxon>Rhabditida</taxon>
        <taxon>Spirurina</taxon>
        <taxon>Gnathostomatomorpha</taxon>
        <taxon>Gnathostomatoidea</taxon>
        <taxon>Gnathostomatidae</taxon>
        <taxon>Gnathostoma</taxon>
    </lineage>
</organism>
<protein>
    <recommendedName>
        <fullName evidence="4">HTH CENPB-type domain-containing protein</fullName>
    </recommendedName>
</protein>
<feature type="region of interest" description="Disordered" evidence="3">
    <location>
        <begin position="205"/>
        <end position="252"/>
    </location>
</feature>
<evidence type="ECO:0000256" key="2">
    <source>
        <dbReference type="ARBA" id="ARBA00023125"/>
    </source>
</evidence>
<sequence length="761" mass="84730">MLSASPHRSEHESSCCTKRCCAMFSGPHSAVIKDEPSSPSPAFEKNVHGSASSHAQVDCTVSDSVSSDVPVSSSSLPRRSLRAVRPPRVASPVSFSSSTSFKKTRASKSGVPSRVLKKPEASSSSAKTSSRRLEGVSTTVCNQTNVLEESRSTRKETTLALKVRKNAVEKKDFHSKFPVFRTRPLTLTAVKAEVEDNETVEAEESLKGQKALRRSQRRGKRSFIERFKTPSNSVRKESKSSANDDGTSVRKAGDFDEFSGSVAMKPELLVEDIVENSATATSSQILLPGNCSSSTSTSFAVSCTPSSFSSSPEHSVTPDTYYCLQAYSPLPFPAVYESCTPEFLNMRSAITALLELDKLFPQPDCNPPPSMTFEAELLDMIERNQMQTQNPWLELTEQEIMEMIEKHKLRYPPPDVDTRKAGILSMKDKLDIFDRYERGEDIASIARYHAIAPSRVISIVKSAWSVNDRTGTLMPMSSNQKGPGYHHMALEKLEKILVKWMKEENRHVFMSQSAVQAKALEIWADLQKAGEGSKLSFTASRGWFSRFRRRARLFKLRSGCWSTENPRQFPARTNHIFENVVPEPSDGSISENMSQIMPTAVSGTVFEVSSDADEEKQVTHLPLHEVLSAIISSSRSDSNSTIYVQRDLIDEPITAILRPQCPPDTLSSFNHSSLSPLPRDHSAAEVQTDVKSESDDIMEEIFNAVIDRKPEVTSCGEPEACNTSDVMEYVSTIYLFSLYRVFLAIFYSRFYSDCFLFYSIH</sequence>
<name>A0ABD6EIL0_9BILA</name>
<dbReference type="InterPro" id="IPR006600">
    <property type="entry name" value="HTH_CenpB_DNA-bd_dom"/>
</dbReference>
<dbReference type="GO" id="GO:0005634">
    <property type="term" value="C:nucleus"/>
    <property type="evidence" value="ECO:0007669"/>
    <property type="project" value="UniProtKB-SubCell"/>
</dbReference>
<dbReference type="EMBL" id="JBGFUD010002778">
    <property type="protein sequence ID" value="MFH4977994.1"/>
    <property type="molecule type" value="Genomic_DNA"/>
</dbReference>
<evidence type="ECO:0000256" key="3">
    <source>
        <dbReference type="SAM" id="MobiDB-lite"/>
    </source>
</evidence>
<feature type="compositionally biased region" description="Low complexity" evidence="3">
    <location>
        <begin position="61"/>
        <end position="101"/>
    </location>
</feature>
<proteinExistence type="predicted"/>
<feature type="compositionally biased region" description="Basic and acidic residues" evidence="3">
    <location>
        <begin position="222"/>
        <end position="239"/>
    </location>
</feature>
<reference evidence="5 6" key="1">
    <citation type="submission" date="2024-08" db="EMBL/GenBank/DDBJ databases">
        <title>Gnathostoma spinigerum genome.</title>
        <authorList>
            <person name="Gonzalez-Bertolin B."/>
            <person name="Monzon S."/>
            <person name="Zaballos A."/>
            <person name="Jimenez P."/>
            <person name="Dekumyoy P."/>
            <person name="Varona S."/>
            <person name="Cuesta I."/>
            <person name="Sumanam S."/>
            <person name="Adisakwattana P."/>
            <person name="Gasser R.B."/>
            <person name="Hernandez-Gonzalez A."/>
            <person name="Young N.D."/>
            <person name="Perteguer M.J."/>
        </authorList>
    </citation>
    <scope>NUCLEOTIDE SEQUENCE [LARGE SCALE GENOMIC DNA]</scope>
    <source>
        <strain evidence="5">AL3</strain>
        <tissue evidence="5">Liver</tissue>
    </source>
</reference>
<dbReference type="SMART" id="SM00674">
    <property type="entry name" value="CENPB"/>
    <property type="match status" value="1"/>
</dbReference>
<dbReference type="GO" id="GO:0003677">
    <property type="term" value="F:DNA binding"/>
    <property type="evidence" value="ECO:0007669"/>
    <property type="project" value="UniProtKB-KW"/>
</dbReference>
<gene>
    <name evidence="5" type="ORF">AB6A40_004703</name>
</gene>
<feature type="compositionally biased region" description="Basic residues" evidence="3">
    <location>
        <begin position="210"/>
        <end position="221"/>
    </location>
</feature>
<dbReference type="AlphaFoldDB" id="A0ABD6EIL0"/>
<comment type="caution">
    <text evidence="5">The sequence shown here is derived from an EMBL/GenBank/DDBJ whole genome shotgun (WGS) entry which is preliminary data.</text>
</comment>
<dbReference type="SUPFAM" id="SSF46689">
    <property type="entry name" value="Homeodomain-like"/>
    <property type="match status" value="1"/>
</dbReference>
<feature type="domain" description="HTH CENPB-type" evidence="4">
    <location>
        <begin position="481"/>
        <end position="557"/>
    </location>
</feature>
<dbReference type="Proteomes" id="UP001608902">
    <property type="component" value="Unassembled WGS sequence"/>
</dbReference>
<dbReference type="Pfam" id="PF03221">
    <property type="entry name" value="HTH_Tnp_Tc5"/>
    <property type="match status" value="1"/>
</dbReference>
<evidence type="ECO:0000259" key="4">
    <source>
        <dbReference type="PROSITE" id="PS51253"/>
    </source>
</evidence>
<dbReference type="InterPro" id="IPR009057">
    <property type="entry name" value="Homeodomain-like_sf"/>
</dbReference>
<comment type="subcellular location">
    <subcellularLocation>
        <location evidence="1">Nucleus</location>
    </subcellularLocation>
</comment>
<feature type="region of interest" description="Disordered" evidence="3">
    <location>
        <begin position="31"/>
        <end position="137"/>
    </location>
</feature>
<evidence type="ECO:0000256" key="1">
    <source>
        <dbReference type="ARBA" id="ARBA00004123"/>
    </source>
</evidence>